<dbReference type="AlphaFoldDB" id="A0A0F9NQ70"/>
<gene>
    <name evidence="1" type="ORF">LCGC14_1309740</name>
</gene>
<protein>
    <submittedName>
        <fullName evidence="1">Uncharacterized protein</fullName>
    </submittedName>
</protein>
<sequence>MDNMGKRSNPEVFQGNLKKKSYFEGWYHKIVDASEEHIYAIIPTIALNRKELTSHCAIQFFDAVNATTEYFKFPI</sequence>
<reference evidence="1" key="1">
    <citation type="journal article" date="2015" name="Nature">
        <title>Complex archaea that bridge the gap between prokaryotes and eukaryotes.</title>
        <authorList>
            <person name="Spang A."/>
            <person name="Saw J.H."/>
            <person name="Jorgensen S.L."/>
            <person name="Zaremba-Niedzwiedzka K."/>
            <person name="Martijn J."/>
            <person name="Lind A.E."/>
            <person name="van Eijk R."/>
            <person name="Schleper C."/>
            <person name="Guy L."/>
            <person name="Ettema T.J."/>
        </authorList>
    </citation>
    <scope>NUCLEOTIDE SEQUENCE</scope>
</reference>
<evidence type="ECO:0000313" key="1">
    <source>
        <dbReference type="EMBL" id="KKM83412.1"/>
    </source>
</evidence>
<dbReference type="EMBL" id="LAZR01007718">
    <property type="protein sequence ID" value="KKM83412.1"/>
    <property type="molecule type" value="Genomic_DNA"/>
</dbReference>
<name>A0A0F9NQ70_9ZZZZ</name>
<comment type="caution">
    <text evidence="1">The sequence shown here is derived from an EMBL/GenBank/DDBJ whole genome shotgun (WGS) entry which is preliminary data.</text>
</comment>
<feature type="non-terminal residue" evidence="1">
    <location>
        <position position="75"/>
    </location>
</feature>
<accession>A0A0F9NQ70</accession>
<proteinExistence type="predicted"/>
<organism evidence="1">
    <name type="scientific">marine sediment metagenome</name>
    <dbReference type="NCBI Taxonomy" id="412755"/>
    <lineage>
        <taxon>unclassified sequences</taxon>
        <taxon>metagenomes</taxon>
        <taxon>ecological metagenomes</taxon>
    </lineage>
</organism>